<sequence>MFKRKKEGNRSCGVKAYRADAGSGVDHQVFRLLDRGGQLLDFALQLIRIIIQLQRTQGKQMFSGFGQDPVGHSGLFIKYTETTLSCFSLHHVMIPLKHPAAMVVACLTSSCFLLSTFLRTCLLQSSSTVSLCSSNTPASSSDRSASGFFRTRPTFGSQDRYRVKPEFTGRPQWRAANATPTS</sequence>
<organism evidence="2 3">
    <name type="scientific">Liparis tanakae</name>
    <name type="common">Tanaka's snailfish</name>
    <dbReference type="NCBI Taxonomy" id="230148"/>
    <lineage>
        <taxon>Eukaryota</taxon>
        <taxon>Metazoa</taxon>
        <taxon>Chordata</taxon>
        <taxon>Craniata</taxon>
        <taxon>Vertebrata</taxon>
        <taxon>Euteleostomi</taxon>
        <taxon>Actinopterygii</taxon>
        <taxon>Neopterygii</taxon>
        <taxon>Teleostei</taxon>
        <taxon>Neoteleostei</taxon>
        <taxon>Acanthomorphata</taxon>
        <taxon>Eupercaria</taxon>
        <taxon>Perciformes</taxon>
        <taxon>Cottioidei</taxon>
        <taxon>Cottales</taxon>
        <taxon>Liparidae</taxon>
        <taxon>Liparis</taxon>
    </lineage>
</organism>
<feature type="region of interest" description="Disordered" evidence="1">
    <location>
        <begin position="134"/>
        <end position="153"/>
    </location>
</feature>
<gene>
    <name evidence="2" type="ORF">EYF80_022957</name>
</gene>
<evidence type="ECO:0000313" key="3">
    <source>
        <dbReference type="Proteomes" id="UP000314294"/>
    </source>
</evidence>
<dbReference type="Proteomes" id="UP000314294">
    <property type="component" value="Unassembled WGS sequence"/>
</dbReference>
<evidence type="ECO:0000256" key="1">
    <source>
        <dbReference type="SAM" id="MobiDB-lite"/>
    </source>
</evidence>
<dbReference type="AlphaFoldDB" id="A0A4Z2HM08"/>
<feature type="compositionally biased region" description="Polar residues" evidence="1">
    <location>
        <begin position="135"/>
        <end position="144"/>
    </location>
</feature>
<evidence type="ECO:0000313" key="2">
    <source>
        <dbReference type="EMBL" id="TNN66888.1"/>
    </source>
</evidence>
<comment type="caution">
    <text evidence="2">The sequence shown here is derived from an EMBL/GenBank/DDBJ whole genome shotgun (WGS) entry which is preliminary data.</text>
</comment>
<protein>
    <submittedName>
        <fullName evidence="2">Uncharacterized protein</fullName>
    </submittedName>
</protein>
<name>A0A4Z2HM08_9TELE</name>
<proteinExistence type="predicted"/>
<keyword evidence="3" id="KW-1185">Reference proteome</keyword>
<dbReference type="EMBL" id="SRLO01000213">
    <property type="protein sequence ID" value="TNN66888.1"/>
    <property type="molecule type" value="Genomic_DNA"/>
</dbReference>
<reference evidence="2 3" key="1">
    <citation type="submission" date="2019-03" db="EMBL/GenBank/DDBJ databases">
        <title>First draft genome of Liparis tanakae, snailfish: a comprehensive survey of snailfish specific genes.</title>
        <authorList>
            <person name="Kim W."/>
            <person name="Song I."/>
            <person name="Jeong J.-H."/>
            <person name="Kim D."/>
            <person name="Kim S."/>
            <person name="Ryu S."/>
            <person name="Song J.Y."/>
            <person name="Lee S.K."/>
        </authorList>
    </citation>
    <scope>NUCLEOTIDE SEQUENCE [LARGE SCALE GENOMIC DNA]</scope>
    <source>
        <tissue evidence="2">Muscle</tissue>
    </source>
</reference>
<accession>A0A4Z2HM08</accession>